<keyword evidence="3" id="KW-1185">Reference proteome</keyword>
<comment type="caution">
    <text evidence="2">The sequence shown here is derived from an EMBL/GenBank/DDBJ whole genome shotgun (WGS) entry which is preliminary data.</text>
</comment>
<dbReference type="Pfam" id="PF09797">
    <property type="entry name" value="NatB_MDM20"/>
    <property type="match status" value="1"/>
</dbReference>
<comment type="similarity">
    <text evidence="1">Belongs to the MDM20/NAA25 family.</text>
</comment>
<dbReference type="PANTHER" id="PTHR22767:SF3">
    <property type="entry name" value="N-ALPHA-ACETYLTRANSFERASE 25, NATB AUXILIARY SUBUNIT"/>
    <property type="match status" value="1"/>
</dbReference>
<dbReference type="GO" id="GO:0031416">
    <property type="term" value="C:NatB complex"/>
    <property type="evidence" value="ECO:0007669"/>
    <property type="project" value="TreeGrafter"/>
</dbReference>
<proteinExistence type="inferred from homology"/>
<protein>
    <recommendedName>
        <fullName evidence="4">N-alpha-acetyltransferase 25, NatB auxiliary subunit</fullName>
    </recommendedName>
</protein>
<dbReference type="STRING" id="1202772.A0A1V9ZJE1"/>
<organism evidence="2 3">
    <name type="scientific">Achlya hypogyna</name>
    <name type="common">Oomycete</name>
    <name type="synonym">Protoachlya hypogyna</name>
    <dbReference type="NCBI Taxonomy" id="1202772"/>
    <lineage>
        <taxon>Eukaryota</taxon>
        <taxon>Sar</taxon>
        <taxon>Stramenopiles</taxon>
        <taxon>Oomycota</taxon>
        <taxon>Saprolegniomycetes</taxon>
        <taxon>Saprolegniales</taxon>
        <taxon>Achlyaceae</taxon>
        <taxon>Achlya</taxon>
    </lineage>
</organism>
<evidence type="ECO:0000256" key="1">
    <source>
        <dbReference type="ARBA" id="ARBA00006298"/>
    </source>
</evidence>
<evidence type="ECO:0000313" key="3">
    <source>
        <dbReference type="Proteomes" id="UP000243579"/>
    </source>
</evidence>
<dbReference type="Gene3D" id="1.25.40.1040">
    <property type="match status" value="1"/>
</dbReference>
<evidence type="ECO:0000313" key="2">
    <source>
        <dbReference type="EMBL" id="OQR98077.1"/>
    </source>
</evidence>
<gene>
    <name evidence="2" type="ORF">ACHHYP_09206</name>
</gene>
<dbReference type="Proteomes" id="UP000243579">
    <property type="component" value="Unassembled WGS sequence"/>
</dbReference>
<dbReference type="OrthoDB" id="1874341at2759"/>
<dbReference type="AlphaFoldDB" id="A0A1V9ZJE1"/>
<dbReference type="EMBL" id="JNBR01000090">
    <property type="protein sequence ID" value="OQR98077.1"/>
    <property type="molecule type" value="Genomic_DNA"/>
</dbReference>
<dbReference type="SUPFAM" id="SSF48452">
    <property type="entry name" value="TPR-like"/>
    <property type="match status" value="1"/>
</dbReference>
<sequence length="891" mass="96123">MADDMKLMRLVRPIYEAIDNRQYKNAIKLCNQKKVCDIDLVQVLQAHCLERIGKVDDALRIVRRVQLNKPTDDTILSTMQLVFKLCGAAAEIVPSYEHAAAVQPQNEELQTSLFFNYARTLSLAKQQQLAFKMYKTFGKLRYVGWACLSMLLQVTVEKSLPMKMLPLADKMLAKALRDHPAEANGEAVSLLVLLLQAQNKPAEALEAFTEFIHVTDAPAPAPATKPRALEGDGVPDDEIDLGPMQAIDRLVLEATLAKDVGDDARCAAVYKTLLTSYNADDWAFWLGLIAASPTADVLPVIRALQEQHGLRLRGPHLAEVEVHFQLLAGAVDAAVTADLVPRLLVYMENFATKSCCFSDVKRYLELPPSARAAVVAAMEARLSAATAEFAATAPAPAAIPAATAAFRKGLLARKVLRFLGTDAGKSATELEARADALLAEYEAAQWLNEATVGGQREVQVTDDLVLLAGHLLLDAHSAAPAAALLSKAAAALESGLARSAYNFQMKLLLCRVYALLGAGAAVLTRYKELDVKQIQLDSLSHLVLDGLFALGLDEEALRICDAVRALHQTTARDTPEFIGRAYRLGVFSKAEDMTSFLVGKMQRSEMLALATAEAAHAQMLRTCSSAAALHAHVEAPALAAELDALLAHAALSANHHRDVEVRWTPATSVEAAYLFAPNGVSSCDRTRDSAQLRAWLELRAAAPKALRAALEAVPETVTHVERFQAAVTKIAVAPLAAEWSMVSTAAAAMAAVARGDLAAAKVSLEELAKGVPGVAALQFDGVVSAHGLSKAAIFLRDVVPYTAMFLSVMMKQLKPKKKTKDPLQKDVAELLRQIVLKTTQVLTAGEKSIRAVRVAMPAPEVVQTKVESAHKAALERLSKTISDRVAFLRSL</sequence>
<name>A0A1V9ZJE1_ACHHY</name>
<dbReference type="PANTHER" id="PTHR22767">
    <property type="entry name" value="N-TERMINAL ACETYLTRANSFERASE-RELATED"/>
    <property type="match status" value="1"/>
</dbReference>
<evidence type="ECO:0008006" key="4">
    <source>
        <dbReference type="Google" id="ProtNLM"/>
    </source>
</evidence>
<dbReference type="InterPro" id="IPR011990">
    <property type="entry name" value="TPR-like_helical_dom_sf"/>
</dbReference>
<dbReference type="InterPro" id="IPR019183">
    <property type="entry name" value="NAA25_NatB_aux_su"/>
</dbReference>
<reference evidence="2 3" key="1">
    <citation type="journal article" date="2014" name="Genome Biol. Evol.">
        <title>The secreted proteins of Achlya hypogyna and Thraustotheca clavata identify the ancestral oomycete secretome and reveal gene acquisitions by horizontal gene transfer.</title>
        <authorList>
            <person name="Misner I."/>
            <person name="Blouin N."/>
            <person name="Leonard G."/>
            <person name="Richards T.A."/>
            <person name="Lane C.E."/>
        </authorList>
    </citation>
    <scope>NUCLEOTIDE SEQUENCE [LARGE SCALE GENOMIC DNA]</scope>
    <source>
        <strain evidence="2 3">ATCC 48635</strain>
    </source>
</reference>
<accession>A0A1V9ZJE1</accession>